<dbReference type="SUPFAM" id="SSF53335">
    <property type="entry name" value="S-adenosyl-L-methionine-dependent methyltransferases"/>
    <property type="match status" value="1"/>
</dbReference>
<evidence type="ECO:0000313" key="4">
    <source>
        <dbReference type="EMBL" id="MCA9380641.1"/>
    </source>
</evidence>
<keyword evidence="3" id="KW-0949">S-adenosyl-L-methionine</keyword>
<dbReference type="PANTHER" id="PTHR10867:SF17">
    <property type="entry name" value="NICOTINAMIDE N-METHYLTRANSFERASE"/>
    <property type="match status" value="1"/>
</dbReference>
<evidence type="ECO:0000256" key="1">
    <source>
        <dbReference type="ARBA" id="ARBA00022603"/>
    </source>
</evidence>
<accession>A0A955L1F4</accession>
<evidence type="ECO:0000256" key="2">
    <source>
        <dbReference type="ARBA" id="ARBA00022679"/>
    </source>
</evidence>
<dbReference type="Gene3D" id="3.40.50.150">
    <property type="entry name" value="Vaccinia Virus protein VP39"/>
    <property type="match status" value="1"/>
</dbReference>
<dbReference type="InterPro" id="IPR029063">
    <property type="entry name" value="SAM-dependent_MTases_sf"/>
</dbReference>
<dbReference type="AlphaFoldDB" id="A0A955L1F4"/>
<dbReference type="GO" id="GO:0008170">
    <property type="term" value="F:N-methyltransferase activity"/>
    <property type="evidence" value="ECO:0007669"/>
    <property type="project" value="TreeGrafter"/>
</dbReference>
<organism evidence="4 5">
    <name type="scientific">Candidatus Dojkabacteria bacterium</name>
    <dbReference type="NCBI Taxonomy" id="2099670"/>
    <lineage>
        <taxon>Bacteria</taxon>
        <taxon>Candidatus Dojkabacteria</taxon>
    </lineage>
</organism>
<sequence>MKKLIEYISNIAKFESALFQNNFSAQSYLHTYYPDKFDINEYLNTSKILYNLFSKSNSLIEINSIKEETNLREEEIENIAILNFLEKVVIYLLGKNKNNFLVLDVGGGPTIYQHIFNSLIAKCIIHTDFLEENRAEVIKWRDTTEGSYSWLSYIDLVKKIMESSNDINLKNYSKNIDTTSLRSRLKRKLKFIKFGDVFDFNLGLDEATINYIKKNKGVDLLTSNFTVESATSSTKRWVEGMINIINFVKVDGYISISAISNAYWYQVGTKKLPAAAITLKDLTQFLKKHNFEIIFHYNLHGSEKEKVGYDGMLFVFARKVK</sequence>
<comment type="caution">
    <text evidence="4">The sequence shown here is derived from an EMBL/GenBank/DDBJ whole genome shotgun (WGS) entry which is preliminary data.</text>
</comment>
<dbReference type="InterPro" id="IPR000940">
    <property type="entry name" value="NNMT_TEMT_trans"/>
</dbReference>
<dbReference type="Proteomes" id="UP000775877">
    <property type="component" value="Unassembled WGS sequence"/>
</dbReference>
<reference evidence="4" key="1">
    <citation type="submission" date="2020-04" db="EMBL/GenBank/DDBJ databases">
        <authorList>
            <person name="Zhang T."/>
        </authorList>
    </citation>
    <scope>NUCLEOTIDE SEQUENCE</scope>
    <source>
        <strain evidence="4">HKST-UBA13</strain>
    </source>
</reference>
<dbReference type="Pfam" id="PF01234">
    <property type="entry name" value="NNMT_PNMT_TEMT"/>
    <property type="match status" value="1"/>
</dbReference>
<keyword evidence="1" id="KW-0489">Methyltransferase</keyword>
<dbReference type="GO" id="GO:0032259">
    <property type="term" value="P:methylation"/>
    <property type="evidence" value="ECO:0007669"/>
    <property type="project" value="UniProtKB-KW"/>
</dbReference>
<reference evidence="4" key="2">
    <citation type="journal article" date="2021" name="Microbiome">
        <title>Successional dynamics and alternative stable states in a saline activated sludge microbial community over 9 years.</title>
        <authorList>
            <person name="Wang Y."/>
            <person name="Ye J."/>
            <person name="Ju F."/>
            <person name="Liu L."/>
            <person name="Boyd J.A."/>
            <person name="Deng Y."/>
            <person name="Parks D.H."/>
            <person name="Jiang X."/>
            <person name="Yin X."/>
            <person name="Woodcroft B.J."/>
            <person name="Tyson G.W."/>
            <person name="Hugenholtz P."/>
            <person name="Polz M.F."/>
            <person name="Zhang T."/>
        </authorList>
    </citation>
    <scope>NUCLEOTIDE SEQUENCE</scope>
    <source>
        <strain evidence="4">HKST-UBA13</strain>
    </source>
</reference>
<protein>
    <submittedName>
        <fullName evidence="4">Uncharacterized protein</fullName>
    </submittedName>
</protein>
<gene>
    <name evidence="4" type="ORF">KC678_00050</name>
</gene>
<evidence type="ECO:0000313" key="5">
    <source>
        <dbReference type="Proteomes" id="UP000775877"/>
    </source>
</evidence>
<dbReference type="PANTHER" id="PTHR10867">
    <property type="entry name" value="NNMT/PNMT/TEMT FAMILY MEMBER"/>
    <property type="match status" value="1"/>
</dbReference>
<dbReference type="EMBL" id="JAGQLJ010000002">
    <property type="protein sequence ID" value="MCA9380641.1"/>
    <property type="molecule type" value="Genomic_DNA"/>
</dbReference>
<dbReference type="PROSITE" id="PS51681">
    <property type="entry name" value="SAM_MT_NNMT_PNMT_TEMT"/>
    <property type="match status" value="1"/>
</dbReference>
<proteinExistence type="predicted"/>
<dbReference type="GO" id="GO:0005829">
    <property type="term" value="C:cytosol"/>
    <property type="evidence" value="ECO:0007669"/>
    <property type="project" value="TreeGrafter"/>
</dbReference>
<evidence type="ECO:0000256" key="3">
    <source>
        <dbReference type="ARBA" id="ARBA00022691"/>
    </source>
</evidence>
<keyword evidence="2" id="KW-0808">Transferase</keyword>
<name>A0A955L1F4_9BACT</name>